<name>A0A8H7BQ81_9FUNG</name>
<keyword evidence="2" id="KW-0812">Transmembrane</keyword>
<evidence type="ECO:0000256" key="3">
    <source>
        <dbReference type="SAM" id="SignalP"/>
    </source>
</evidence>
<feature type="region of interest" description="Disordered" evidence="1">
    <location>
        <begin position="278"/>
        <end position="307"/>
    </location>
</feature>
<feature type="region of interest" description="Disordered" evidence="1">
    <location>
        <begin position="242"/>
        <end position="266"/>
    </location>
</feature>
<keyword evidence="3" id="KW-0732">Signal</keyword>
<evidence type="ECO:0000313" key="4">
    <source>
        <dbReference type="EMBL" id="KAF7724005.1"/>
    </source>
</evidence>
<protein>
    <submittedName>
        <fullName evidence="4">Uncharacterized protein</fullName>
    </submittedName>
</protein>
<evidence type="ECO:0000313" key="5">
    <source>
        <dbReference type="Proteomes" id="UP000605846"/>
    </source>
</evidence>
<keyword evidence="2" id="KW-1133">Transmembrane helix</keyword>
<comment type="caution">
    <text evidence="4">The sequence shown here is derived from an EMBL/GenBank/DDBJ whole genome shotgun (WGS) entry which is preliminary data.</text>
</comment>
<dbReference type="AlphaFoldDB" id="A0A8H7BQ81"/>
<feature type="transmembrane region" description="Helical" evidence="2">
    <location>
        <begin position="189"/>
        <end position="213"/>
    </location>
</feature>
<keyword evidence="5" id="KW-1185">Reference proteome</keyword>
<organism evidence="4 5">
    <name type="scientific">Apophysomyces ossiformis</name>
    <dbReference type="NCBI Taxonomy" id="679940"/>
    <lineage>
        <taxon>Eukaryota</taxon>
        <taxon>Fungi</taxon>
        <taxon>Fungi incertae sedis</taxon>
        <taxon>Mucoromycota</taxon>
        <taxon>Mucoromycotina</taxon>
        <taxon>Mucoromycetes</taxon>
        <taxon>Mucorales</taxon>
        <taxon>Mucorineae</taxon>
        <taxon>Mucoraceae</taxon>
        <taxon>Apophysomyces</taxon>
    </lineage>
</organism>
<dbReference type="Proteomes" id="UP000605846">
    <property type="component" value="Unassembled WGS sequence"/>
</dbReference>
<evidence type="ECO:0000256" key="2">
    <source>
        <dbReference type="SAM" id="Phobius"/>
    </source>
</evidence>
<keyword evidence="2" id="KW-0472">Membrane</keyword>
<proteinExistence type="predicted"/>
<reference evidence="4" key="1">
    <citation type="submission" date="2020-01" db="EMBL/GenBank/DDBJ databases">
        <title>Genome Sequencing of Three Apophysomyces-Like Fungal Strains Confirms a Novel Fungal Genus in the Mucoromycota with divergent Burkholderia-like Endosymbiotic Bacteria.</title>
        <authorList>
            <person name="Stajich J.E."/>
            <person name="Macias A.M."/>
            <person name="Carter-House D."/>
            <person name="Lovett B."/>
            <person name="Kasson L.R."/>
            <person name="Berry K."/>
            <person name="Grigoriev I."/>
            <person name="Chang Y."/>
            <person name="Spatafora J."/>
            <person name="Kasson M.T."/>
        </authorList>
    </citation>
    <scope>NUCLEOTIDE SEQUENCE</scope>
    <source>
        <strain evidence="4">NRRL A-21654</strain>
    </source>
</reference>
<evidence type="ECO:0000256" key="1">
    <source>
        <dbReference type="SAM" id="MobiDB-lite"/>
    </source>
</evidence>
<feature type="signal peptide" evidence="3">
    <location>
        <begin position="1"/>
        <end position="19"/>
    </location>
</feature>
<gene>
    <name evidence="4" type="ORF">EC973_001465</name>
</gene>
<accession>A0A8H7BQ81</accession>
<feature type="chain" id="PRO_5034851852" evidence="3">
    <location>
        <begin position="20"/>
        <end position="307"/>
    </location>
</feature>
<dbReference type="OrthoDB" id="2276217at2759"/>
<dbReference type="EMBL" id="JABAYA010000133">
    <property type="protein sequence ID" value="KAF7724005.1"/>
    <property type="molecule type" value="Genomic_DNA"/>
</dbReference>
<sequence length="307" mass="34002">MKLLILSILLPMLLLTVDAQHAVITCTWPCPNPSHVCEITPEGGQCKPRLGNQWIMTRPGRLPVYAGPRVHRPGQECVPTPIPDFPPVENTSVPISSSETIIRWPPHRENYPLDVFVGNCDENLFCGPDHMSHERLAAGRSCDSSNQCATGPCLNGICQQEQREEQDQTLANGAVGSSFAHYESQASTVVHVIAAVFGILGGLLVVVGIFVMFRRRRARQVPVDAEQRPTTDANRFNKFANDFCRDEDRPNGPQTPSNEPLPQASPMMQQIHLQFQLLQQQQQMSKLSNDRQIPSTSSSPAPPPYQP</sequence>